<proteinExistence type="evidence at protein level"/>
<accession>Q9U1Z5</accession>
<evidence type="ECO:0000313" key="2">
    <source>
        <dbReference type="EMBL" id="CAB60396.2"/>
    </source>
</evidence>
<organism evidence="2 3">
    <name type="scientific">Caenorhabditis elegans</name>
    <dbReference type="NCBI Taxonomy" id="6239"/>
    <lineage>
        <taxon>Eukaryota</taxon>
        <taxon>Metazoa</taxon>
        <taxon>Ecdysozoa</taxon>
        <taxon>Nematoda</taxon>
        <taxon>Chromadorea</taxon>
        <taxon>Rhabditida</taxon>
        <taxon>Rhabditina</taxon>
        <taxon>Rhabditomorpha</taxon>
        <taxon>Rhabditoidea</taxon>
        <taxon>Rhabditidae</taxon>
        <taxon>Peloderinae</taxon>
        <taxon>Caenorhabditis</taxon>
    </lineage>
</organism>
<evidence type="ECO:0000313" key="4">
    <source>
        <dbReference type="WormBase" id="Y60A3A.8"/>
    </source>
</evidence>
<keyword evidence="5" id="KW-1267">Proteomics identification</keyword>
<dbReference type="KEGG" id="cel:CELE_Y60A3A.8"/>
<dbReference type="AlphaFoldDB" id="Q9U1Z5"/>
<dbReference type="Pfam" id="PF01827">
    <property type="entry name" value="FTH"/>
    <property type="match status" value="1"/>
</dbReference>
<evidence type="ECO:0000313" key="3">
    <source>
        <dbReference type="Proteomes" id="UP000001940"/>
    </source>
</evidence>
<dbReference type="HOGENOM" id="CLU_055882_0_0_1"/>
<dbReference type="InterPro" id="IPR002900">
    <property type="entry name" value="DUF38/FTH_CAE_spp"/>
</dbReference>
<name>Q9U1Z5_CAEEL</name>
<dbReference type="FunCoup" id="Q9U1Z5">
    <property type="interactions" value="1229"/>
</dbReference>
<reference evidence="2 3" key="1">
    <citation type="journal article" date="1998" name="Science">
        <title>Genome sequence of the nematode C. elegans: a platform for investigating biology.</title>
        <authorList>
            <consortium name="The C. elegans sequencing consortium"/>
            <person name="Sulson J.E."/>
            <person name="Waterston R."/>
        </authorList>
    </citation>
    <scope>NUCLEOTIDE SEQUENCE [LARGE SCALE GENOMIC DNA]</scope>
    <source>
        <strain evidence="2 3">Bristol N2</strain>
    </source>
</reference>
<dbReference type="eggNOG" id="KOG2788">
    <property type="taxonomic scope" value="Eukaryota"/>
</dbReference>
<dbReference type="GeneID" id="180308"/>
<dbReference type="AGR" id="WB:WBGene00013359"/>
<dbReference type="OrthoDB" id="5840360at2759"/>
<evidence type="ECO:0007829" key="5">
    <source>
        <dbReference type="PeptideAtlas" id="Q9U1Z5"/>
    </source>
</evidence>
<dbReference type="Bgee" id="WBGene00013359">
    <property type="expression patterns" value="Expressed in germ line (C elegans) and 4 other cell types or tissues"/>
</dbReference>
<sequence length="372" mass="43237">MPISEPTWAELPFLFKSAVVELLPYKNRCCLRKCSKSDQFLVDSTPNHLHDVAIHTCENYTVFTYSDSPDTVFTLKYFKNIGENDLKIEYSESPVLFVPGKNQKFIFKTSIHVENLASEADDVDFALDDFKLLLNRLNCKKSIINMIPNQYNPIAHPDRTIEFRQRLLDLMTSSFPKKSIKSKSLVIHWHQETQEIAEILQVFHTKTLKNLEFHDRNATWHMAPIIGTEQWKGARSVLLEHLSDVKIEELKDFNEIQMHVRDSGEQELWTVIQNFIRKNLHGSSFHFTYRQAEPNVDRILATFNVPPRDEPITARTRLRSVLGSRFIHTQRFQMPSTDLILVVMISEKEVMGTVCHVDQVNVEAKVERGLLR</sequence>
<dbReference type="PhylomeDB" id="Q9U1Z5"/>
<dbReference type="OMA" id="SEIQMHV"/>
<dbReference type="WormBase" id="Y60A3A.8">
    <property type="protein sequence ID" value="CE32028"/>
    <property type="gene ID" value="WBGene00013359"/>
</dbReference>
<dbReference type="InterPro" id="IPR042317">
    <property type="entry name" value="She-1-like"/>
</dbReference>
<evidence type="ECO:0000259" key="1">
    <source>
        <dbReference type="Pfam" id="PF01827"/>
    </source>
</evidence>
<dbReference type="STRING" id="6239.Y60A3A.8.1"/>
<dbReference type="PaxDb" id="6239-Y60A3A.8"/>
<feature type="domain" description="DUF38" evidence="1">
    <location>
        <begin position="175"/>
        <end position="304"/>
    </location>
</feature>
<dbReference type="UCSC" id="Y60A3A.8">
    <property type="organism name" value="c. elegans"/>
</dbReference>
<protein>
    <submittedName>
        <fullName evidence="2">DUF38 domain-containing protein</fullName>
    </submittedName>
</protein>
<dbReference type="InParanoid" id="Q9U1Z5"/>
<dbReference type="EMBL" id="BX284605">
    <property type="protein sequence ID" value="CAB60396.2"/>
    <property type="molecule type" value="Genomic_DNA"/>
</dbReference>
<gene>
    <name evidence="2" type="ORF">CELE_Y60A3A.8</name>
    <name evidence="2 4" type="ORF">Y60A3A.8</name>
</gene>
<keyword evidence="3" id="KW-1185">Reference proteome</keyword>
<dbReference type="RefSeq" id="NP_507862.2">
    <property type="nucleotide sequence ID" value="NM_075461.4"/>
</dbReference>
<dbReference type="Proteomes" id="UP000001940">
    <property type="component" value="Chromosome V"/>
</dbReference>
<dbReference type="PeptideAtlas" id="Q9U1Z5"/>
<dbReference type="PANTHER" id="PTHR31006">
    <property type="entry name" value="F-BOX DOMAIN-CONTAINING PROTEIN-RELATED-RELATED"/>
    <property type="match status" value="1"/>
</dbReference>
<dbReference type="CTD" id="180308"/>
<dbReference type="PANTHER" id="PTHR31006:SF8">
    <property type="entry name" value="F-BOX DOMAIN-CONTAINING PROTEIN-RELATED"/>
    <property type="match status" value="1"/>
</dbReference>